<dbReference type="Pfam" id="PF01040">
    <property type="entry name" value="UbiA"/>
    <property type="match status" value="1"/>
</dbReference>
<dbReference type="CDD" id="cd13962">
    <property type="entry name" value="PT_UbiA_UBIAD1"/>
    <property type="match status" value="1"/>
</dbReference>
<comment type="catalytic activity">
    <reaction evidence="8">
        <text>an all-trans-polyprenyl diphosphate + 1,4-dihydroxy-2-naphthoate + H(+) = a 2-demethylmenaquinol + CO2 + diphosphate</text>
        <dbReference type="Rhea" id="RHEA:26478"/>
        <dbReference type="Rhea" id="RHEA-COMP:9563"/>
        <dbReference type="Rhea" id="RHEA-COMP:9564"/>
        <dbReference type="ChEBI" id="CHEBI:11173"/>
        <dbReference type="ChEBI" id="CHEBI:15378"/>
        <dbReference type="ChEBI" id="CHEBI:16526"/>
        <dbReference type="ChEBI" id="CHEBI:33019"/>
        <dbReference type="ChEBI" id="CHEBI:55437"/>
        <dbReference type="ChEBI" id="CHEBI:58914"/>
        <dbReference type="EC" id="2.5.1.74"/>
    </reaction>
</comment>
<dbReference type="AlphaFoldDB" id="A0A0S7WU66"/>
<comment type="similarity">
    <text evidence="8">Belongs to the MenA family. Type 1 subfamily.</text>
</comment>
<organism evidence="10 11">
    <name type="scientific">candidate division TA06 bacterium DG_24</name>
    <dbReference type="NCBI Taxonomy" id="1703770"/>
    <lineage>
        <taxon>Bacteria</taxon>
        <taxon>Bacteria division TA06</taxon>
    </lineage>
</organism>
<evidence type="ECO:0000256" key="2">
    <source>
        <dbReference type="ARBA" id="ARBA00022428"/>
    </source>
</evidence>
<feature type="transmembrane region" description="Helical" evidence="8">
    <location>
        <begin position="152"/>
        <end position="169"/>
    </location>
</feature>
<dbReference type="InterPro" id="IPR026046">
    <property type="entry name" value="UBIAD1"/>
</dbReference>
<dbReference type="GO" id="GO:0005886">
    <property type="term" value="C:plasma membrane"/>
    <property type="evidence" value="ECO:0007669"/>
    <property type="project" value="UniProtKB-SubCell"/>
</dbReference>
<dbReference type="InterPro" id="IPR000537">
    <property type="entry name" value="UbiA_prenyltransferase"/>
</dbReference>
<evidence type="ECO:0000313" key="10">
    <source>
        <dbReference type="EMBL" id="KPJ53684.1"/>
    </source>
</evidence>
<dbReference type="PANTHER" id="PTHR13929:SF0">
    <property type="entry name" value="UBIA PRENYLTRANSFERASE DOMAIN-CONTAINING PROTEIN 1"/>
    <property type="match status" value="1"/>
</dbReference>
<feature type="transmembrane region" description="Helical" evidence="8">
    <location>
        <begin position="245"/>
        <end position="264"/>
    </location>
</feature>
<comment type="pathway">
    <text evidence="8">Quinol/quinone metabolism; menaquinone biosynthesis; menaquinol from 1,4-dihydroxy-2-naphthoate: step 1/2.</text>
</comment>
<dbReference type="EC" id="2.5.1.74" evidence="8 9"/>
<dbReference type="HAMAP" id="MF_01937">
    <property type="entry name" value="MenA_1"/>
    <property type="match status" value="1"/>
</dbReference>
<name>A0A0S7WU66_UNCT6</name>
<keyword evidence="5 8" id="KW-0812">Transmembrane</keyword>
<dbReference type="PIRSF" id="PIRSF005355">
    <property type="entry name" value="UBIAD1"/>
    <property type="match status" value="1"/>
</dbReference>
<dbReference type="GO" id="GO:0046428">
    <property type="term" value="F:1,4-dihydroxy-2-naphthoate polyprenyltransferase activity"/>
    <property type="evidence" value="ECO:0007669"/>
    <property type="project" value="UniProtKB-UniRule"/>
</dbReference>
<evidence type="ECO:0000256" key="6">
    <source>
        <dbReference type="ARBA" id="ARBA00022989"/>
    </source>
</evidence>
<evidence type="ECO:0000256" key="9">
    <source>
        <dbReference type="NCBIfam" id="TIGR00751"/>
    </source>
</evidence>
<feature type="transmembrane region" description="Helical" evidence="8">
    <location>
        <begin position="37"/>
        <end position="56"/>
    </location>
</feature>
<evidence type="ECO:0000256" key="1">
    <source>
        <dbReference type="ARBA" id="ARBA00004141"/>
    </source>
</evidence>
<keyword evidence="3 8" id="KW-1003">Cell membrane</keyword>
<evidence type="ECO:0000313" key="11">
    <source>
        <dbReference type="Proteomes" id="UP000052008"/>
    </source>
</evidence>
<dbReference type="PANTHER" id="PTHR13929">
    <property type="entry name" value="1,4-DIHYDROXY-2-NAPHTHOATE OCTAPRENYLTRANSFERASE"/>
    <property type="match status" value="1"/>
</dbReference>
<evidence type="ECO:0000256" key="4">
    <source>
        <dbReference type="ARBA" id="ARBA00022679"/>
    </source>
</evidence>
<dbReference type="Gene3D" id="1.10.357.140">
    <property type="entry name" value="UbiA prenyltransferase"/>
    <property type="match status" value="1"/>
</dbReference>
<comment type="subcellular location">
    <subcellularLocation>
        <location evidence="8">Cell membrane</location>
        <topology evidence="8">Multi-pass membrane protein</topology>
    </subcellularLocation>
    <subcellularLocation>
        <location evidence="1">Membrane</location>
        <topology evidence="1">Multi-pass membrane protein</topology>
    </subcellularLocation>
</comment>
<dbReference type="EMBL" id="LIZS01000015">
    <property type="protein sequence ID" value="KPJ53684.1"/>
    <property type="molecule type" value="Genomic_DNA"/>
</dbReference>
<dbReference type="UniPathway" id="UPA00079">
    <property type="reaction ID" value="UER00168"/>
</dbReference>
<evidence type="ECO:0000256" key="8">
    <source>
        <dbReference type="HAMAP-Rule" id="MF_01937"/>
    </source>
</evidence>
<dbReference type="InterPro" id="IPR044878">
    <property type="entry name" value="UbiA_sf"/>
</dbReference>
<sequence length="304" mass="33235">MGKMGVYMKELRAPFFTASVIPIILGATIAWARNGIFHWGLFSLTLVGGMLIHAGTNVANDYFDHRSGNDEVNVEFVRPFTGGSRMIQNGLLTPKEVLGESLVLYAIGALIGLYLAWQRGPIILWLGLVGFMSGFFYTAPPIRFAHRGVGELMIGLNFGVLMCLGSYYVQSMRLSWEPVIASLPIALLIAVVVYINEFQDSRADEAVGKRTLVVRLGLKAAARGYVVILALVYLIPILAVSARHLTPYGLLVLVSLPLAVKAGRTALLHYEDRLELVPANATTILIHLTVGLLLTLGYLLDRLL</sequence>
<keyword evidence="2 8" id="KW-0474">Menaquinone biosynthesis</keyword>
<protein>
    <recommendedName>
        <fullName evidence="8 9">1,4-dihydroxy-2-naphthoate octaprenyltransferase</fullName>
        <shortName evidence="8">DHNA-octaprenyltransferase</shortName>
        <ecNumber evidence="8 9">2.5.1.74</ecNumber>
    </recommendedName>
</protein>
<keyword evidence="4 8" id="KW-0808">Transferase</keyword>
<accession>A0A0S7WU66</accession>
<comment type="function">
    <text evidence="8">Conversion of 1,4-dihydroxy-2-naphthoate (DHNA) to demethylmenaquinone (DMK).</text>
</comment>
<dbReference type="Proteomes" id="UP000052008">
    <property type="component" value="Unassembled WGS sequence"/>
</dbReference>
<evidence type="ECO:0000256" key="5">
    <source>
        <dbReference type="ARBA" id="ARBA00022692"/>
    </source>
</evidence>
<dbReference type="STRING" id="1703770.AMJ39_03695"/>
<reference evidence="10 11" key="1">
    <citation type="journal article" date="2015" name="Microbiome">
        <title>Genomic resolution of linkages in carbon, nitrogen, and sulfur cycling among widespread estuary sediment bacteria.</title>
        <authorList>
            <person name="Baker B.J."/>
            <person name="Lazar C.S."/>
            <person name="Teske A.P."/>
            <person name="Dick G.J."/>
        </authorList>
    </citation>
    <scope>NUCLEOTIDE SEQUENCE [LARGE SCALE GENOMIC DNA]</scope>
    <source>
        <strain evidence="10">DG_24</strain>
    </source>
</reference>
<keyword evidence="6 8" id="KW-1133">Transmembrane helix</keyword>
<dbReference type="GO" id="GO:0042371">
    <property type="term" value="P:vitamin K biosynthetic process"/>
    <property type="evidence" value="ECO:0007669"/>
    <property type="project" value="TreeGrafter"/>
</dbReference>
<dbReference type="NCBIfam" id="TIGR00751">
    <property type="entry name" value="menA"/>
    <property type="match status" value="1"/>
</dbReference>
<feature type="transmembrane region" description="Helical" evidence="8">
    <location>
        <begin position="12"/>
        <end position="31"/>
    </location>
</feature>
<dbReference type="GO" id="GO:0009234">
    <property type="term" value="P:menaquinone biosynthetic process"/>
    <property type="evidence" value="ECO:0007669"/>
    <property type="project" value="UniProtKB-UniRule"/>
</dbReference>
<dbReference type="InterPro" id="IPR004657">
    <property type="entry name" value="MenA"/>
</dbReference>
<evidence type="ECO:0000256" key="3">
    <source>
        <dbReference type="ARBA" id="ARBA00022475"/>
    </source>
</evidence>
<comment type="caution">
    <text evidence="10">The sequence shown here is derived from an EMBL/GenBank/DDBJ whole genome shotgun (WGS) entry which is preliminary data.</text>
</comment>
<proteinExistence type="inferred from homology"/>
<feature type="transmembrane region" description="Helical" evidence="8">
    <location>
        <begin position="175"/>
        <end position="195"/>
    </location>
</feature>
<feature type="transmembrane region" description="Helical" evidence="8">
    <location>
        <begin position="97"/>
        <end position="116"/>
    </location>
</feature>
<keyword evidence="7 8" id="KW-0472">Membrane</keyword>
<feature type="transmembrane region" description="Helical" evidence="8">
    <location>
        <begin position="216"/>
        <end position="239"/>
    </location>
</feature>
<gene>
    <name evidence="8" type="primary">menA</name>
    <name evidence="10" type="ORF">AMJ39_03695</name>
</gene>
<feature type="transmembrane region" description="Helical" evidence="8">
    <location>
        <begin position="122"/>
        <end position="140"/>
    </location>
</feature>
<evidence type="ECO:0000256" key="7">
    <source>
        <dbReference type="ARBA" id="ARBA00023136"/>
    </source>
</evidence>
<feature type="transmembrane region" description="Helical" evidence="8">
    <location>
        <begin position="276"/>
        <end position="300"/>
    </location>
</feature>